<dbReference type="Proteomes" id="UP000189703">
    <property type="component" value="Unplaced"/>
</dbReference>
<name>A0A1U8Q087_NELNU</name>
<proteinExistence type="predicted"/>
<dbReference type="AlphaFoldDB" id="A0A1U8Q087"/>
<evidence type="ECO:0000256" key="1">
    <source>
        <dbReference type="SAM" id="Phobius"/>
    </source>
</evidence>
<sequence length="417" mass="47152">MAGNWIYYWGNGSNPSGRIQQVRVNFCRRFTTLLLSPDLDLYWQHVVRNSDLNENTEKKYREEVAALEGQARKIYHTDDNFNVVPTGDQFVDIMVKQGCFILQVALCSLGGLAPLGYPEDGNLGKDWDKEMIDNWVSSMFSISKQFPLFILQKLMEQSFFQTVLSRGKWKGPHDLARMVLYDSLVKPTLDSHGRRAATSFLGLIHCKKSGLAKEQPTLLHALWLTLTGPDLSGGVVKEGDNVWSTVRSATELREAGIGFRNNKEMGIRGIKFKTKWLKFDAYLCLPFISIGPNTETLLKSLIDFEGELYQDGSGGEVCAYLKFMSELVRSHEDAKVLAVHGIIDADTESEEKMHHTLASLHLPEVVNNQNLCVVRDEIRGYVKPSKWDKIVNLIVITLLLTLVQTIYTVVGYHHPKN</sequence>
<dbReference type="PANTHER" id="PTHR31549:SF190">
    <property type="entry name" value="UPF0481 PROTEIN-RELATED"/>
    <property type="match status" value="1"/>
</dbReference>
<dbReference type="GeneID" id="104607667"/>
<keyword evidence="2" id="KW-1185">Reference proteome</keyword>
<dbReference type="Pfam" id="PF03140">
    <property type="entry name" value="DUF247"/>
    <property type="match status" value="1"/>
</dbReference>
<evidence type="ECO:0000313" key="3">
    <source>
        <dbReference type="RefSeq" id="XP_019052213.1"/>
    </source>
</evidence>
<keyword evidence="1" id="KW-0812">Transmembrane</keyword>
<dbReference type="OMA" id="TRVENEC"/>
<keyword evidence="1" id="KW-1133">Transmembrane helix</keyword>
<organism evidence="2 3">
    <name type="scientific">Nelumbo nucifera</name>
    <name type="common">Sacred lotus</name>
    <dbReference type="NCBI Taxonomy" id="4432"/>
    <lineage>
        <taxon>Eukaryota</taxon>
        <taxon>Viridiplantae</taxon>
        <taxon>Streptophyta</taxon>
        <taxon>Embryophyta</taxon>
        <taxon>Tracheophyta</taxon>
        <taxon>Spermatophyta</taxon>
        <taxon>Magnoliopsida</taxon>
        <taxon>Proteales</taxon>
        <taxon>Nelumbonaceae</taxon>
        <taxon>Nelumbo</taxon>
    </lineage>
</organism>
<dbReference type="PANTHER" id="PTHR31549">
    <property type="entry name" value="PROTEIN, PUTATIVE (DUF247)-RELATED-RELATED"/>
    <property type="match status" value="1"/>
</dbReference>
<dbReference type="InParanoid" id="A0A1U8Q087"/>
<dbReference type="RefSeq" id="XP_019052213.1">
    <property type="nucleotide sequence ID" value="XM_019196668.1"/>
</dbReference>
<accession>A0A1U8Q087</accession>
<protein>
    <submittedName>
        <fullName evidence="3">Uncharacterized protein LOC104607667</fullName>
    </submittedName>
</protein>
<dbReference type="KEGG" id="nnu:104607667"/>
<reference evidence="3" key="1">
    <citation type="submission" date="2025-08" db="UniProtKB">
        <authorList>
            <consortium name="RefSeq"/>
        </authorList>
    </citation>
    <scope>IDENTIFICATION</scope>
</reference>
<dbReference type="InterPro" id="IPR004158">
    <property type="entry name" value="DUF247_pln"/>
</dbReference>
<feature type="transmembrane region" description="Helical" evidence="1">
    <location>
        <begin position="390"/>
        <end position="410"/>
    </location>
</feature>
<gene>
    <name evidence="3" type="primary">LOC104607667</name>
</gene>
<keyword evidence="1" id="KW-0472">Membrane</keyword>
<evidence type="ECO:0000313" key="2">
    <source>
        <dbReference type="Proteomes" id="UP000189703"/>
    </source>
</evidence>
<dbReference type="OrthoDB" id="906165at2759"/>